<feature type="domain" description="PG-1098 ferredoxin-like" evidence="2">
    <location>
        <begin position="279"/>
        <end position="321"/>
    </location>
</feature>
<dbReference type="Gene3D" id="1.10.10.1110">
    <property type="entry name" value="Methyltransferase PG1098, N-terminal domain"/>
    <property type="match status" value="1"/>
</dbReference>
<reference evidence="3 4" key="1">
    <citation type="submission" date="2016-11" db="EMBL/GenBank/DDBJ databases">
        <title>Gramella sp. LPB0144 isolated from marine environment.</title>
        <authorList>
            <person name="Kim E."/>
            <person name="Yi H."/>
        </authorList>
    </citation>
    <scope>NUCLEOTIDE SEQUENCE [LARGE SCALE GENOMIC DNA]</scope>
    <source>
        <strain evidence="3 4">LPB0144</strain>
    </source>
</reference>
<dbReference type="STRING" id="1913577.LPB144_03425"/>
<keyword evidence="4" id="KW-1185">Reference proteome</keyword>
<evidence type="ECO:0000259" key="1">
    <source>
        <dbReference type="Pfam" id="PF18096"/>
    </source>
</evidence>
<dbReference type="Pfam" id="PF18096">
    <property type="entry name" value="Thump_like"/>
    <property type="match status" value="1"/>
</dbReference>
<dbReference type="Pfam" id="PF22013">
    <property type="entry name" value="PG_1098_Fer"/>
    <property type="match status" value="1"/>
</dbReference>
<dbReference type="InterPro" id="IPR029063">
    <property type="entry name" value="SAM-dependent_MTases_sf"/>
</dbReference>
<dbReference type="Proteomes" id="UP000182510">
    <property type="component" value="Chromosome"/>
</dbReference>
<accession>A0A1L3J313</accession>
<dbReference type="RefSeq" id="WP_072552172.1">
    <property type="nucleotide sequence ID" value="NZ_CP018153.1"/>
</dbReference>
<dbReference type="OrthoDB" id="1000417at2"/>
<evidence type="ECO:0000259" key="2">
    <source>
        <dbReference type="Pfam" id="PF22013"/>
    </source>
</evidence>
<feature type="domain" description="THUMP-like" evidence="1">
    <location>
        <begin position="322"/>
        <end position="392"/>
    </location>
</feature>
<keyword evidence="3" id="KW-0808">Transferase</keyword>
<protein>
    <submittedName>
        <fullName evidence="3">SAM-dependent methyltransferase</fullName>
    </submittedName>
</protein>
<evidence type="ECO:0000313" key="4">
    <source>
        <dbReference type="Proteomes" id="UP000182510"/>
    </source>
</evidence>
<name>A0A1L3J313_9FLAO</name>
<dbReference type="KEGG" id="grl:LPB144_03425"/>
<dbReference type="EMBL" id="CP018153">
    <property type="protein sequence ID" value="APG59517.1"/>
    <property type="molecule type" value="Genomic_DNA"/>
</dbReference>
<dbReference type="AlphaFoldDB" id="A0A1L3J313"/>
<evidence type="ECO:0000313" key="3">
    <source>
        <dbReference type="EMBL" id="APG59517.1"/>
    </source>
</evidence>
<proteinExistence type="predicted"/>
<organism evidence="3 4">
    <name type="scientific">Christiangramia salexigens</name>
    <dbReference type="NCBI Taxonomy" id="1913577"/>
    <lineage>
        <taxon>Bacteria</taxon>
        <taxon>Pseudomonadati</taxon>
        <taxon>Bacteroidota</taxon>
        <taxon>Flavobacteriia</taxon>
        <taxon>Flavobacteriales</taxon>
        <taxon>Flavobacteriaceae</taxon>
        <taxon>Christiangramia</taxon>
    </lineage>
</organism>
<gene>
    <name evidence="3" type="ORF">LPB144_03425</name>
</gene>
<dbReference type="GO" id="GO:0008168">
    <property type="term" value="F:methyltransferase activity"/>
    <property type="evidence" value="ECO:0007669"/>
    <property type="project" value="UniProtKB-KW"/>
</dbReference>
<dbReference type="InterPro" id="IPR041497">
    <property type="entry name" value="Thump-like"/>
</dbReference>
<sequence>MLNRALLQKEVSDYIQKNYKKDLPSIILKGSPFQEIGTAELGVQMNGLKVAEKKFPELFKTSGILYPPKLNLEQSSSQVTAEYKASLVEGDFGIDLTGGIGIDSYYMSKKFQNYIYCEINQELAELARHNFKMLNANNISVHAGDGLEIIKNDTTQYSWIYLDPARRDNSGGKVFKLKDCEPDVPRNLEYLFRISNNILIKTSPILDISAGLDELNFVKEIHIIAVRNEVKELLWILEKGYDGPTNIKSLNIEKDIRQEFFANFEKVKNSYNYSEPEHYLYEPNAAIMKSGLFQSLAEELNLNKLHEHSHLFTSKEKIEFPGRVFKIVDYKTYKTQDLKKHFKGSKANIAIRNFPDPVNDIRKKLKIKDGGKLYLFFTTNLRNEKIVIICEKN</sequence>
<dbReference type="CDD" id="cd02440">
    <property type="entry name" value="AdoMet_MTases"/>
    <property type="match status" value="1"/>
</dbReference>
<dbReference type="GO" id="GO:0032259">
    <property type="term" value="P:methylation"/>
    <property type="evidence" value="ECO:0007669"/>
    <property type="project" value="UniProtKB-KW"/>
</dbReference>
<keyword evidence="3" id="KW-0489">Methyltransferase</keyword>
<dbReference type="Gene3D" id="3.40.50.150">
    <property type="entry name" value="Vaccinia Virus protein VP39"/>
    <property type="match status" value="1"/>
</dbReference>
<dbReference type="SUPFAM" id="SSF53335">
    <property type="entry name" value="S-adenosyl-L-methionine-dependent methyltransferases"/>
    <property type="match status" value="1"/>
</dbReference>
<dbReference type="InterPro" id="IPR054168">
    <property type="entry name" value="PG_1098_Fer"/>
</dbReference>